<evidence type="ECO:0000259" key="4">
    <source>
        <dbReference type="PROSITE" id="PS51900"/>
    </source>
</evidence>
<name>A0A1X7SKA3_AMPQE</name>
<dbReference type="GO" id="GO:0003677">
    <property type="term" value="F:DNA binding"/>
    <property type="evidence" value="ECO:0007669"/>
    <property type="project" value="UniProtKB-KW"/>
</dbReference>
<sequence>LEARSSSRRDRCFSPGLDAGEGICQPSLESSGKSPGESRGGTGRYHSNSPSLAISALVPQTPGNAEVLPSENQPSKGGSNSDRTTTRSVATSGRVACLRQHYAGKGLSGEAADLLLSSLRHKTSQSYDSLCRKWISWCTEQQADPISGPIEDIVNFLAQLYKEGYQYRSLNAYRSAISSMHTPIEGQSIGQHPLVSRLLKGAFQTCPPLPRYQSTWDLSLKGYRNTPEGAVFIPTALAKQSRPGRVFNEFFFPKFSGDDNLCPVKSLNLFIERTREIRGSTDQLFISFIKPHQAVTSSTIARWLKQIMEAAGIDTSVFKAHSVRGASTSAAAVQGVTTKDVLNAADWSTDLSF</sequence>
<dbReference type="Gene3D" id="1.10.150.130">
    <property type="match status" value="1"/>
</dbReference>
<dbReference type="EnsemblMetazoa" id="Aqu2.1.02549_001">
    <property type="protein sequence ID" value="Aqu2.1.02549_001"/>
    <property type="gene ID" value="Aqu2.1.02549"/>
</dbReference>
<dbReference type="InterPro" id="IPR013762">
    <property type="entry name" value="Integrase-like_cat_sf"/>
</dbReference>
<evidence type="ECO:0000256" key="3">
    <source>
        <dbReference type="SAM" id="MobiDB-lite"/>
    </source>
</evidence>
<feature type="compositionally biased region" description="Polar residues" evidence="3">
    <location>
        <begin position="70"/>
        <end position="90"/>
    </location>
</feature>
<dbReference type="SUPFAM" id="SSF56349">
    <property type="entry name" value="DNA breaking-rejoining enzymes"/>
    <property type="match status" value="1"/>
</dbReference>
<dbReference type="PANTHER" id="PTHR35617">
    <property type="entry name" value="PHAGE_INTEGRASE DOMAIN-CONTAINING PROTEIN"/>
    <property type="match status" value="1"/>
</dbReference>
<dbReference type="SUPFAM" id="SSF47823">
    <property type="entry name" value="lambda integrase-like, N-terminal domain"/>
    <property type="match status" value="1"/>
</dbReference>
<feature type="compositionally biased region" description="Basic and acidic residues" evidence="3">
    <location>
        <begin position="1"/>
        <end position="12"/>
    </location>
</feature>
<evidence type="ECO:0000256" key="1">
    <source>
        <dbReference type="ARBA" id="ARBA00023125"/>
    </source>
</evidence>
<dbReference type="GO" id="GO:0006310">
    <property type="term" value="P:DNA recombination"/>
    <property type="evidence" value="ECO:0007669"/>
    <property type="project" value="UniProtKB-KW"/>
</dbReference>
<dbReference type="PANTHER" id="PTHR35617:SF3">
    <property type="entry name" value="CORE-BINDING (CB) DOMAIN-CONTAINING PROTEIN"/>
    <property type="match status" value="1"/>
</dbReference>
<dbReference type="InParanoid" id="A0A1X7SKA3"/>
<organism evidence="5">
    <name type="scientific">Amphimedon queenslandica</name>
    <name type="common">Sponge</name>
    <dbReference type="NCBI Taxonomy" id="400682"/>
    <lineage>
        <taxon>Eukaryota</taxon>
        <taxon>Metazoa</taxon>
        <taxon>Porifera</taxon>
        <taxon>Demospongiae</taxon>
        <taxon>Heteroscleromorpha</taxon>
        <taxon>Haplosclerida</taxon>
        <taxon>Niphatidae</taxon>
        <taxon>Amphimedon</taxon>
    </lineage>
</organism>
<dbReference type="PROSITE" id="PS51900">
    <property type="entry name" value="CB"/>
    <property type="match status" value="1"/>
</dbReference>
<protein>
    <recommendedName>
        <fullName evidence="4">Core-binding (CB) domain-containing protein</fullName>
    </recommendedName>
</protein>
<dbReference type="AlphaFoldDB" id="A0A1X7SKA3"/>
<dbReference type="InterPro" id="IPR011010">
    <property type="entry name" value="DNA_brk_join_enz"/>
</dbReference>
<feature type="region of interest" description="Disordered" evidence="3">
    <location>
        <begin position="1"/>
        <end position="90"/>
    </location>
</feature>
<dbReference type="InterPro" id="IPR010998">
    <property type="entry name" value="Integrase_recombinase_N"/>
</dbReference>
<evidence type="ECO:0000313" key="5">
    <source>
        <dbReference type="EnsemblMetazoa" id="Aqu2.1.02549_001"/>
    </source>
</evidence>
<keyword evidence="1" id="KW-0238">DNA-binding</keyword>
<proteinExistence type="predicted"/>
<feature type="domain" description="Core-binding (CB)" evidence="4">
    <location>
        <begin position="106"/>
        <end position="185"/>
    </location>
</feature>
<accession>A0A1X7SKA3</accession>
<dbReference type="InterPro" id="IPR044068">
    <property type="entry name" value="CB"/>
</dbReference>
<evidence type="ECO:0000256" key="2">
    <source>
        <dbReference type="ARBA" id="ARBA00023172"/>
    </source>
</evidence>
<reference evidence="5" key="1">
    <citation type="submission" date="2017-05" db="UniProtKB">
        <authorList>
            <consortium name="EnsemblMetazoa"/>
        </authorList>
    </citation>
    <scope>IDENTIFICATION</scope>
</reference>
<dbReference type="GO" id="GO:0015074">
    <property type="term" value="P:DNA integration"/>
    <property type="evidence" value="ECO:0007669"/>
    <property type="project" value="InterPro"/>
</dbReference>
<dbReference type="Gene3D" id="1.10.443.10">
    <property type="entry name" value="Intergrase catalytic core"/>
    <property type="match status" value="1"/>
</dbReference>
<dbReference type="eggNOG" id="ENOG502S4UE">
    <property type="taxonomic scope" value="Eukaryota"/>
</dbReference>
<keyword evidence="2" id="KW-0233">DNA recombination</keyword>